<dbReference type="PANTHER" id="PTHR43776:SF7">
    <property type="entry name" value="D,D-DIPEPTIDE TRANSPORT ATP-BINDING PROTEIN DDPF-RELATED"/>
    <property type="match status" value="1"/>
</dbReference>
<dbReference type="SMART" id="SM00382">
    <property type="entry name" value="AAA"/>
    <property type="match status" value="2"/>
</dbReference>
<feature type="domain" description="ABC transporter" evidence="6">
    <location>
        <begin position="9"/>
        <end position="251"/>
    </location>
</feature>
<dbReference type="Proteomes" id="UP000780875">
    <property type="component" value="Unassembled WGS sequence"/>
</dbReference>
<dbReference type="PROSITE" id="PS50893">
    <property type="entry name" value="ABC_TRANSPORTER_2"/>
    <property type="match status" value="2"/>
</dbReference>
<proteinExistence type="inferred from homology"/>
<evidence type="ECO:0000313" key="8">
    <source>
        <dbReference type="Proteomes" id="UP000780875"/>
    </source>
</evidence>
<evidence type="ECO:0000313" key="7">
    <source>
        <dbReference type="EMBL" id="MBZ5739369.1"/>
    </source>
</evidence>
<dbReference type="Gene3D" id="3.40.50.300">
    <property type="entry name" value="P-loop containing nucleotide triphosphate hydrolases"/>
    <property type="match status" value="2"/>
</dbReference>
<dbReference type="InterPro" id="IPR050319">
    <property type="entry name" value="ABC_transp_ATP-bind"/>
</dbReference>
<dbReference type="CDD" id="cd03257">
    <property type="entry name" value="ABC_NikE_OppD_transporters"/>
    <property type="match status" value="2"/>
</dbReference>
<organism evidence="7 8">
    <name type="scientific">Nocardioides mangrovi</name>
    <dbReference type="NCBI Taxonomy" id="2874580"/>
    <lineage>
        <taxon>Bacteria</taxon>
        <taxon>Bacillati</taxon>
        <taxon>Actinomycetota</taxon>
        <taxon>Actinomycetes</taxon>
        <taxon>Propionibacteriales</taxon>
        <taxon>Nocardioidaceae</taxon>
        <taxon>Nocardioides</taxon>
    </lineage>
</organism>
<dbReference type="PANTHER" id="PTHR43776">
    <property type="entry name" value="TRANSPORT ATP-BINDING PROTEIN"/>
    <property type="match status" value="1"/>
</dbReference>
<dbReference type="SUPFAM" id="SSF52540">
    <property type="entry name" value="P-loop containing nucleoside triphosphate hydrolases"/>
    <property type="match status" value="2"/>
</dbReference>
<evidence type="ECO:0000256" key="1">
    <source>
        <dbReference type="ARBA" id="ARBA00005417"/>
    </source>
</evidence>
<evidence type="ECO:0000259" key="6">
    <source>
        <dbReference type="PROSITE" id="PS50893"/>
    </source>
</evidence>
<dbReference type="PROSITE" id="PS00211">
    <property type="entry name" value="ABC_TRANSPORTER_1"/>
    <property type="match status" value="2"/>
</dbReference>
<keyword evidence="8" id="KW-1185">Reference proteome</keyword>
<keyword evidence="3" id="KW-0547">Nucleotide-binding</keyword>
<dbReference type="InterPro" id="IPR003439">
    <property type="entry name" value="ABC_transporter-like_ATP-bd"/>
</dbReference>
<feature type="region of interest" description="Disordered" evidence="5">
    <location>
        <begin position="260"/>
        <end position="287"/>
    </location>
</feature>
<reference evidence="7 8" key="1">
    <citation type="submission" date="2021-09" db="EMBL/GenBank/DDBJ databases">
        <title>Whole genome sequence of Nocardioides sp. GBK3QG-3.</title>
        <authorList>
            <person name="Tuo L."/>
        </authorList>
    </citation>
    <scope>NUCLEOTIDE SEQUENCE [LARGE SCALE GENOMIC DNA]</scope>
    <source>
        <strain evidence="7 8">GBK3QG-3</strain>
    </source>
</reference>
<dbReference type="Pfam" id="PF00005">
    <property type="entry name" value="ABC_tran"/>
    <property type="match status" value="2"/>
</dbReference>
<dbReference type="InterPro" id="IPR027417">
    <property type="entry name" value="P-loop_NTPase"/>
</dbReference>
<evidence type="ECO:0000256" key="2">
    <source>
        <dbReference type="ARBA" id="ARBA00022448"/>
    </source>
</evidence>
<dbReference type="RefSeq" id="WP_224123739.1">
    <property type="nucleotide sequence ID" value="NZ_JAIQZJ010000008.1"/>
</dbReference>
<feature type="domain" description="ABC transporter" evidence="6">
    <location>
        <begin position="315"/>
        <end position="554"/>
    </location>
</feature>
<evidence type="ECO:0000256" key="5">
    <source>
        <dbReference type="SAM" id="MobiDB-lite"/>
    </source>
</evidence>
<dbReference type="EMBL" id="JAIQZJ010000008">
    <property type="protein sequence ID" value="MBZ5739369.1"/>
    <property type="molecule type" value="Genomic_DNA"/>
</dbReference>
<comment type="caution">
    <text evidence="7">The sequence shown here is derived from an EMBL/GenBank/DDBJ whole genome shotgun (WGS) entry which is preliminary data.</text>
</comment>
<evidence type="ECO:0000256" key="4">
    <source>
        <dbReference type="ARBA" id="ARBA00022840"/>
    </source>
</evidence>
<accession>A0ABS7UEE2</accession>
<sequence length="559" mass="60223">MTRTDRPALRVDGLTVRYLTKGGPVVAAADVDLRVAPGQCLGLVGESGSGKSTLGLAVQGLLTREEQVATEGVVAIADRELDPGDERGWGQVRGHLVTTVFQDPMASLDPTMTVGRMLTWVTRDKQESLRWLEEVEIREPKVVLRSYPHQLSGGMRQRVMIAMALARRPAVLVADEPTTALDVSVQAQILSLLRREQDRLGCGLLFVTHDLGVARTMCDDVAVMRHGRIVERGPSAQVFDAPQDEYSRRLVASRLTLDTDRARPVGPPEPTVVASMSEGLAQPEPESLTRRWSAGELTWASFAAPEPERRRPPALELVAVTKSFRTGGLLGSREKQVLHGIDLTVEPRQSVALVGESGSGKSTILRIAAGLEQADGGDVVIDDRGGAGVQVVPQDAGASLTPWRTVEQLLLERLGNTPEGTGLTDAERSARIRLALERVALDPDQVLRRKAGQLSGGQRQRVAIARAVVVPPALLLCDEPTSALDVSVACTVLNLLNLLRQQLGLSILFVTHDLAAARVIADRVDVISDGRIVERVDAGDLSDSMTSAYGRRLLDAVLP</sequence>
<name>A0ABS7UEE2_9ACTN</name>
<evidence type="ECO:0000256" key="3">
    <source>
        <dbReference type="ARBA" id="ARBA00022741"/>
    </source>
</evidence>
<comment type="similarity">
    <text evidence="1">Belongs to the ABC transporter superfamily.</text>
</comment>
<gene>
    <name evidence="7" type="ORF">K8U61_14435</name>
</gene>
<dbReference type="GO" id="GO:0005524">
    <property type="term" value="F:ATP binding"/>
    <property type="evidence" value="ECO:0007669"/>
    <property type="project" value="UniProtKB-KW"/>
</dbReference>
<keyword evidence="4 7" id="KW-0067">ATP-binding</keyword>
<dbReference type="InterPro" id="IPR003593">
    <property type="entry name" value="AAA+_ATPase"/>
</dbReference>
<keyword evidence="2" id="KW-0813">Transport</keyword>
<protein>
    <submittedName>
        <fullName evidence="7">ABC transporter ATP-binding protein</fullName>
    </submittedName>
</protein>
<dbReference type="InterPro" id="IPR017871">
    <property type="entry name" value="ABC_transporter-like_CS"/>
</dbReference>